<dbReference type="RefSeq" id="WP_152581953.1">
    <property type="nucleotide sequence ID" value="NZ_JAVJPO010000019.1"/>
</dbReference>
<feature type="transmembrane region" description="Helical" evidence="8">
    <location>
        <begin position="34"/>
        <end position="54"/>
    </location>
</feature>
<dbReference type="GO" id="GO:0015385">
    <property type="term" value="F:sodium:proton antiporter activity"/>
    <property type="evidence" value="ECO:0007669"/>
    <property type="project" value="TreeGrafter"/>
</dbReference>
<keyword evidence="7 8" id="KW-0472">Membrane</keyword>
<evidence type="ECO:0000256" key="1">
    <source>
        <dbReference type="ARBA" id="ARBA00004651"/>
    </source>
</evidence>
<evidence type="ECO:0000256" key="2">
    <source>
        <dbReference type="ARBA" id="ARBA00009212"/>
    </source>
</evidence>
<comment type="similarity">
    <text evidence="2">Belongs to the CPA3 antiporters (TC 2.A.63) subunit F family.</text>
</comment>
<sequence>MVEILYGIAAALLAATAIISMYRVIVGPTILDRVIASDVLLTTLILVVATEMVINAHTRTIPLMVILAATAIFGTVAVARFVTKTEGSPWRKDVP</sequence>
<evidence type="ECO:0000256" key="3">
    <source>
        <dbReference type="ARBA" id="ARBA00022448"/>
    </source>
</evidence>
<accession>A0A9E5JMS2</accession>
<keyword evidence="10" id="KW-1185">Reference proteome</keyword>
<dbReference type="Proteomes" id="UP000818266">
    <property type="component" value="Unassembled WGS sequence"/>
</dbReference>
<dbReference type="PANTHER" id="PTHR34702:SF1">
    <property type="entry name" value="NA(+)_H(+) ANTIPORTER SUBUNIT F"/>
    <property type="match status" value="1"/>
</dbReference>
<evidence type="ECO:0000256" key="5">
    <source>
        <dbReference type="ARBA" id="ARBA00022692"/>
    </source>
</evidence>
<dbReference type="GO" id="GO:0005886">
    <property type="term" value="C:plasma membrane"/>
    <property type="evidence" value="ECO:0007669"/>
    <property type="project" value="UniProtKB-SubCell"/>
</dbReference>
<evidence type="ECO:0000256" key="7">
    <source>
        <dbReference type="ARBA" id="ARBA00023136"/>
    </source>
</evidence>
<dbReference type="AlphaFoldDB" id="A0A9E5JMS2"/>
<evidence type="ECO:0000313" key="10">
    <source>
        <dbReference type="Proteomes" id="UP000818266"/>
    </source>
</evidence>
<dbReference type="InterPro" id="IPR007208">
    <property type="entry name" value="MrpF/PhaF-like"/>
</dbReference>
<keyword evidence="3" id="KW-0813">Transport</keyword>
<dbReference type="EMBL" id="VIKT02000001">
    <property type="protein sequence ID" value="NHF61751.1"/>
    <property type="molecule type" value="Genomic_DNA"/>
</dbReference>
<evidence type="ECO:0000256" key="6">
    <source>
        <dbReference type="ARBA" id="ARBA00022989"/>
    </source>
</evidence>
<dbReference type="Pfam" id="PF04066">
    <property type="entry name" value="MrpF_PhaF"/>
    <property type="match status" value="1"/>
</dbReference>
<name>A0A9E5JMS2_9MICO</name>
<dbReference type="OrthoDB" id="3733837at2"/>
<evidence type="ECO:0000256" key="4">
    <source>
        <dbReference type="ARBA" id="ARBA00022475"/>
    </source>
</evidence>
<feature type="transmembrane region" description="Helical" evidence="8">
    <location>
        <begin position="6"/>
        <end position="25"/>
    </location>
</feature>
<keyword evidence="4" id="KW-1003">Cell membrane</keyword>
<protein>
    <submittedName>
        <fullName evidence="9">Sodium:proton antiporter</fullName>
    </submittedName>
</protein>
<reference evidence="9 10" key="1">
    <citation type="submission" date="2020-03" db="EMBL/GenBank/DDBJ databases">
        <title>Chryseoglobus sp. isolated from a deep-sea seamount.</title>
        <authorList>
            <person name="Zhang D.-C."/>
        </authorList>
    </citation>
    <scope>NUCLEOTIDE SEQUENCE [LARGE SCALE GENOMIC DNA]</scope>
    <source>
        <strain evidence="9 10">KN1116</strain>
    </source>
</reference>
<comment type="caution">
    <text evidence="9">The sequence shown here is derived from an EMBL/GenBank/DDBJ whole genome shotgun (WGS) entry which is preliminary data.</text>
</comment>
<comment type="subcellular location">
    <subcellularLocation>
        <location evidence="1">Cell membrane</location>
        <topology evidence="1">Multi-pass membrane protein</topology>
    </subcellularLocation>
</comment>
<keyword evidence="6 8" id="KW-1133">Transmembrane helix</keyword>
<evidence type="ECO:0000313" key="9">
    <source>
        <dbReference type="EMBL" id="NHF61751.1"/>
    </source>
</evidence>
<feature type="transmembrane region" description="Helical" evidence="8">
    <location>
        <begin position="60"/>
        <end position="82"/>
    </location>
</feature>
<dbReference type="PANTHER" id="PTHR34702">
    <property type="entry name" value="NA(+)/H(+) ANTIPORTER SUBUNIT F1"/>
    <property type="match status" value="1"/>
</dbReference>
<gene>
    <name evidence="9" type="ORF">FK219_000595</name>
</gene>
<proteinExistence type="inferred from homology"/>
<organism evidence="9 10">
    <name type="scientific">Microcella pacifica</name>
    <dbReference type="NCBI Taxonomy" id="2591847"/>
    <lineage>
        <taxon>Bacteria</taxon>
        <taxon>Bacillati</taxon>
        <taxon>Actinomycetota</taxon>
        <taxon>Actinomycetes</taxon>
        <taxon>Micrococcales</taxon>
        <taxon>Microbacteriaceae</taxon>
        <taxon>Microcella</taxon>
    </lineage>
</organism>
<keyword evidence="5 8" id="KW-0812">Transmembrane</keyword>
<evidence type="ECO:0000256" key="8">
    <source>
        <dbReference type="SAM" id="Phobius"/>
    </source>
</evidence>